<gene>
    <name evidence="7" type="ORF">K8I29_06550</name>
</gene>
<sequence length="422" mass="47611">MPYHSAIVVLDTEIPAYGGFSLGRCEGKVVLVKGALPGERVEVRLEEQKSDFSTASTLRVIEPSPDRREPFCGLFGLCGGCHMQYASYERQVKMKEEVLRDALRRLARREPDLSPSLVDGNPWRYRYRGQFKVDAGKIGFYREKTRDVVDAEECPLMADPVNGGLSKARAIVREGRVPGLKEVREIHLSCGEGTVVLLKTRLAARRKKEADILAAPFLEAGFAGVFVEDTYRRMMKYGEPFTSFSLGGLCYTVSPLSFFQSHWRLNQEVVAFVKKVLRPLRGKNVLDLYAGAGNFSLPLADEAYTVIAVEENSAAIEDGKRNAERNRIGNCRFLHSSAERVVVQERVHLLILDPPRLGLTGRTVEKVLSMMPERIAYISCNPTTLARDLRKLEARYDLESVRMIDFFPQTYHIESLTLLRMK</sequence>
<dbReference type="Proteomes" id="UP000705867">
    <property type="component" value="Unassembled WGS sequence"/>
</dbReference>
<evidence type="ECO:0000313" key="8">
    <source>
        <dbReference type="Proteomes" id="UP000705867"/>
    </source>
</evidence>
<dbReference type="AlphaFoldDB" id="A0A953J412"/>
<dbReference type="PROSITE" id="PS50926">
    <property type="entry name" value="TRAM"/>
    <property type="match status" value="1"/>
</dbReference>
<feature type="active site" evidence="5">
    <location>
        <position position="380"/>
    </location>
</feature>
<dbReference type="GO" id="GO:0070475">
    <property type="term" value="P:rRNA base methylation"/>
    <property type="evidence" value="ECO:0007669"/>
    <property type="project" value="TreeGrafter"/>
</dbReference>
<dbReference type="InterPro" id="IPR030391">
    <property type="entry name" value="MeTrfase_TrmA_CS"/>
</dbReference>
<feature type="active site" description="Nucleophile" evidence="4">
    <location>
        <position position="380"/>
    </location>
</feature>
<dbReference type="CDD" id="cd02440">
    <property type="entry name" value="AdoMet_MTases"/>
    <property type="match status" value="1"/>
</dbReference>
<evidence type="ECO:0000256" key="1">
    <source>
        <dbReference type="ARBA" id="ARBA00022603"/>
    </source>
</evidence>
<dbReference type="GO" id="GO:0070041">
    <property type="term" value="F:rRNA (uridine-C5-)-methyltransferase activity"/>
    <property type="evidence" value="ECO:0007669"/>
    <property type="project" value="TreeGrafter"/>
</dbReference>
<dbReference type="InterPro" id="IPR010280">
    <property type="entry name" value="U5_MeTrfase_fam"/>
</dbReference>
<dbReference type="InterPro" id="IPR002792">
    <property type="entry name" value="TRAM_dom"/>
</dbReference>
<dbReference type="SUPFAM" id="SSF50249">
    <property type="entry name" value="Nucleic acid-binding proteins"/>
    <property type="match status" value="1"/>
</dbReference>
<dbReference type="Gene3D" id="3.40.50.150">
    <property type="entry name" value="Vaccinia Virus protein VP39"/>
    <property type="match status" value="1"/>
</dbReference>
<dbReference type="Pfam" id="PF05958">
    <property type="entry name" value="tRNA_U5-meth_tr"/>
    <property type="match status" value="1"/>
</dbReference>
<feature type="binding site" evidence="4">
    <location>
        <position position="353"/>
    </location>
    <ligand>
        <name>S-adenosyl-L-methionine</name>
        <dbReference type="ChEBI" id="CHEBI:59789"/>
    </ligand>
</feature>
<dbReference type="PANTHER" id="PTHR11061:SF30">
    <property type="entry name" value="TRNA (URACIL(54)-C(5))-METHYLTRANSFERASE"/>
    <property type="match status" value="1"/>
</dbReference>
<feature type="binding site" evidence="4">
    <location>
        <position position="260"/>
    </location>
    <ligand>
        <name>S-adenosyl-L-methionine</name>
        <dbReference type="ChEBI" id="CHEBI:59789"/>
    </ligand>
</feature>
<protein>
    <submittedName>
        <fullName evidence="7">Class I SAM-dependent RNA methyltransferase</fullName>
    </submittedName>
</protein>
<dbReference type="Gene3D" id="2.40.50.1070">
    <property type="match status" value="1"/>
</dbReference>
<evidence type="ECO:0000256" key="2">
    <source>
        <dbReference type="ARBA" id="ARBA00022679"/>
    </source>
</evidence>
<comment type="similarity">
    <text evidence="4">Belongs to the class I-like SAM-binding methyltransferase superfamily. RNA M5U methyltransferase family.</text>
</comment>
<dbReference type="InterPro" id="IPR029063">
    <property type="entry name" value="SAM-dependent_MTases_sf"/>
</dbReference>
<dbReference type="PROSITE" id="PS01230">
    <property type="entry name" value="TRMA_1"/>
    <property type="match status" value="1"/>
</dbReference>
<dbReference type="PANTHER" id="PTHR11061">
    <property type="entry name" value="RNA M5U METHYLTRANSFERASE"/>
    <property type="match status" value="1"/>
</dbReference>
<keyword evidence="3 4" id="KW-0949">S-adenosyl-L-methionine</keyword>
<evidence type="ECO:0000256" key="4">
    <source>
        <dbReference type="PROSITE-ProRule" id="PRU01024"/>
    </source>
</evidence>
<dbReference type="Gene3D" id="2.40.50.140">
    <property type="entry name" value="Nucleic acid-binding proteins"/>
    <property type="match status" value="1"/>
</dbReference>
<proteinExistence type="inferred from homology"/>
<evidence type="ECO:0000259" key="6">
    <source>
        <dbReference type="PROSITE" id="PS50926"/>
    </source>
</evidence>
<dbReference type="SUPFAM" id="SSF53335">
    <property type="entry name" value="S-adenosyl-L-methionine-dependent methyltransferases"/>
    <property type="match status" value="1"/>
</dbReference>
<dbReference type="PROSITE" id="PS01231">
    <property type="entry name" value="TRMA_2"/>
    <property type="match status" value="1"/>
</dbReference>
<evidence type="ECO:0000256" key="3">
    <source>
        <dbReference type="ARBA" id="ARBA00022691"/>
    </source>
</evidence>
<reference evidence="7" key="2">
    <citation type="submission" date="2021-08" db="EMBL/GenBank/DDBJ databases">
        <authorList>
            <person name="Dalcin Martins P."/>
        </authorList>
    </citation>
    <scope>NUCLEOTIDE SEQUENCE</scope>
    <source>
        <strain evidence="7">MAG_39</strain>
    </source>
</reference>
<reference evidence="7" key="1">
    <citation type="journal article" date="2021" name="bioRxiv">
        <title>Unraveling nitrogen, sulfur and carbon metabolic pathways and microbial community transcriptional responses to substrate deprivation and toxicity stresses in a bioreactor mimicking anoxic brackish coastal sediment conditions.</title>
        <authorList>
            <person name="Martins P.D."/>
            <person name="Echeveste M.J."/>
            <person name="Arshad A."/>
            <person name="Kurth J."/>
            <person name="Ouboter H."/>
            <person name="Jetten M.S.M."/>
            <person name="Welte C.U."/>
        </authorList>
    </citation>
    <scope>NUCLEOTIDE SEQUENCE</scope>
    <source>
        <strain evidence="7">MAG_39</strain>
    </source>
</reference>
<name>A0A953J412_9BACT</name>
<feature type="domain" description="TRAM" evidence="6">
    <location>
        <begin position="1"/>
        <end position="59"/>
    </location>
</feature>
<dbReference type="PROSITE" id="PS51687">
    <property type="entry name" value="SAM_MT_RNA_M5U"/>
    <property type="match status" value="1"/>
</dbReference>
<evidence type="ECO:0000256" key="5">
    <source>
        <dbReference type="PROSITE-ProRule" id="PRU10015"/>
    </source>
</evidence>
<feature type="binding site" evidence="4">
    <location>
        <position position="289"/>
    </location>
    <ligand>
        <name>S-adenosyl-L-methionine</name>
        <dbReference type="ChEBI" id="CHEBI:59789"/>
    </ligand>
</feature>
<dbReference type="Pfam" id="PF01938">
    <property type="entry name" value="TRAM"/>
    <property type="match status" value="1"/>
</dbReference>
<organism evidence="7 8">
    <name type="scientific">Candidatus Nitrobium versatile</name>
    <dbReference type="NCBI Taxonomy" id="2884831"/>
    <lineage>
        <taxon>Bacteria</taxon>
        <taxon>Pseudomonadati</taxon>
        <taxon>Nitrospirota</taxon>
        <taxon>Nitrospiria</taxon>
        <taxon>Nitrospirales</taxon>
        <taxon>Nitrospiraceae</taxon>
        <taxon>Candidatus Nitrobium</taxon>
    </lineage>
</organism>
<keyword evidence="2 4" id="KW-0808">Transferase</keyword>
<dbReference type="InterPro" id="IPR012340">
    <property type="entry name" value="NA-bd_OB-fold"/>
</dbReference>
<feature type="binding site" evidence="4">
    <location>
        <position position="310"/>
    </location>
    <ligand>
        <name>S-adenosyl-L-methionine</name>
        <dbReference type="ChEBI" id="CHEBI:59789"/>
    </ligand>
</feature>
<keyword evidence="1 4" id="KW-0489">Methyltransferase</keyword>
<accession>A0A953J412</accession>
<dbReference type="InterPro" id="IPR030390">
    <property type="entry name" value="MeTrfase_TrmA_AS"/>
</dbReference>
<comment type="caution">
    <text evidence="7">The sequence shown here is derived from an EMBL/GenBank/DDBJ whole genome shotgun (WGS) entry which is preliminary data.</text>
</comment>
<evidence type="ECO:0000313" key="7">
    <source>
        <dbReference type="EMBL" id="MBZ0155861.1"/>
    </source>
</evidence>
<dbReference type="EMBL" id="JAIOIV010000051">
    <property type="protein sequence ID" value="MBZ0155861.1"/>
    <property type="molecule type" value="Genomic_DNA"/>
</dbReference>